<gene>
    <name evidence="8" type="ORF">J2S19_004499</name>
</gene>
<keyword evidence="9" id="KW-1185">Reference proteome</keyword>
<evidence type="ECO:0000256" key="1">
    <source>
        <dbReference type="ARBA" id="ARBA00004141"/>
    </source>
</evidence>
<comment type="subcellular location">
    <subcellularLocation>
        <location evidence="1">Membrane</location>
        <topology evidence="1">Multi-pass membrane protein</topology>
    </subcellularLocation>
</comment>
<dbReference type="InterPro" id="IPR013525">
    <property type="entry name" value="ABC2_TM"/>
</dbReference>
<keyword evidence="5" id="KW-0175">Coiled coil</keyword>
<dbReference type="Pfam" id="PF12698">
    <property type="entry name" value="ABC2_membrane_3"/>
    <property type="match status" value="2"/>
</dbReference>
<dbReference type="Gene3D" id="3.40.1710.10">
    <property type="entry name" value="abc type-2 transporter like domain"/>
    <property type="match status" value="1"/>
</dbReference>
<accession>A0ABT9ZLJ3</accession>
<evidence type="ECO:0000313" key="9">
    <source>
        <dbReference type="Proteomes" id="UP001234495"/>
    </source>
</evidence>
<dbReference type="PANTHER" id="PTHR43077">
    <property type="entry name" value="TRANSPORT PERMEASE YVFS-RELATED"/>
    <property type="match status" value="1"/>
</dbReference>
<feature type="transmembrane region" description="Helical" evidence="6">
    <location>
        <begin position="642"/>
        <end position="665"/>
    </location>
</feature>
<dbReference type="NCBIfam" id="TIGR03062">
    <property type="entry name" value="pip_yhgE_Cterm"/>
    <property type="match status" value="1"/>
</dbReference>
<dbReference type="InterPro" id="IPR017500">
    <property type="entry name" value="Phage_infect_YhgE_N"/>
</dbReference>
<evidence type="ECO:0000256" key="2">
    <source>
        <dbReference type="ARBA" id="ARBA00022692"/>
    </source>
</evidence>
<reference evidence="8 9" key="1">
    <citation type="submission" date="2023-07" db="EMBL/GenBank/DDBJ databases">
        <title>Genomic Encyclopedia of Type Strains, Phase IV (KMG-IV): sequencing the most valuable type-strain genomes for metagenomic binning, comparative biology and taxonomic classification.</title>
        <authorList>
            <person name="Goeker M."/>
        </authorList>
    </citation>
    <scope>NUCLEOTIDE SEQUENCE [LARGE SCALE GENOMIC DNA]</scope>
    <source>
        <strain evidence="8 9">DSM 29005</strain>
    </source>
</reference>
<organism evidence="8 9">
    <name type="scientific">Metabacillus malikii</name>
    <dbReference type="NCBI Taxonomy" id="1504265"/>
    <lineage>
        <taxon>Bacteria</taxon>
        <taxon>Bacillati</taxon>
        <taxon>Bacillota</taxon>
        <taxon>Bacilli</taxon>
        <taxon>Bacillales</taxon>
        <taxon>Bacillaceae</taxon>
        <taxon>Metabacillus</taxon>
    </lineage>
</organism>
<keyword evidence="2 6" id="KW-0812">Transmembrane</keyword>
<feature type="coiled-coil region" evidence="5">
    <location>
        <begin position="357"/>
        <end position="405"/>
    </location>
</feature>
<evidence type="ECO:0000259" key="7">
    <source>
        <dbReference type="Pfam" id="PF12698"/>
    </source>
</evidence>
<sequence>MKKSLSIFTRDWRNISKNWVAAILIGGLILLPSLYAWLNILASWDPYSQTDQLPIGIVNEDKGASFRDRDLQIGDEVVESLKKNDSLEWHFSKREKALDKLNVGDYYAVIVIPENFSEKLITVLEDKPKKAEIEYFVNEKVNAISPKITDKGASTIVEQITSNFVSEVNGTIFDMFNELGVNLEKNQPDIEKFEEYVFKLEESLPDIHRIISDGYAETEDGQALIKKAENMLPKANEVVGNGLSTIDKSLKMLQDGEKRLNEISPKVEADLKKAQQMAEDVNQYITELQNRDIALNPEEITKQLDERVQSSIDNIEAVETVLKQFQQLQQMKPEENTGGENQLPENVQANLPSSETLNQAITQLNDLKTTLQGIQTESKQIKSELSKKQAEMENILTTLDEKSKQTIDKIDAFSKEYNETIKPTVLEEVRSAKKTLTDARKLLVEAQATIPEVTSLLKNTDGTLSEGQEALEYILNEYPYVNVKVNELADRIREIQKEADLDSIIDLLKNDPEAEKSFFTEPVLLNKNSVFPIENYGTGMTPFYTVLSLWVGALLLVSLLSTEVHDEHFSPRQIYFGKLLTFLSISLAQSLVVTLGDIFILKVNIEEPFLFVIFGLFTSFIFMTIVYTLVSVLGNVGKAVAIVFLVLQIAGSGGTYPVALLPSFFQMINPLLPFTYAVDIMREAVGGIVQEKVIIDLLFLTGFGLIFLLIGTFIKKLLNKSVKHIMKKSHESGLFH</sequence>
<evidence type="ECO:0000256" key="6">
    <source>
        <dbReference type="SAM" id="Phobius"/>
    </source>
</evidence>
<dbReference type="NCBIfam" id="TIGR03061">
    <property type="entry name" value="pip_yhgE_Nterm"/>
    <property type="match status" value="1"/>
</dbReference>
<evidence type="ECO:0000256" key="4">
    <source>
        <dbReference type="ARBA" id="ARBA00023136"/>
    </source>
</evidence>
<dbReference type="InterPro" id="IPR051328">
    <property type="entry name" value="T7SS_ABC-Transporter"/>
</dbReference>
<evidence type="ECO:0000256" key="5">
    <source>
        <dbReference type="SAM" id="Coils"/>
    </source>
</evidence>
<dbReference type="Proteomes" id="UP001234495">
    <property type="component" value="Unassembled WGS sequence"/>
</dbReference>
<proteinExistence type="predicted"/>
<dbReference type="PANTHER" id="PTHR43077:SF10">
    <property type="entry name" value="TRANSPORT PERMEASE PROTEIN"/>
    <property type="match status" value="1"/>
</dbReference>
<feature type="transmembrane region" description="Helical" evidence="6">
    <location>
        <begin position="542"/>
        <end position="560"/>
    </location>
</feature>
<evidence type="ECO:0000256" key="3">
    <source>
        <dbReference type="ARBA" id="ARBA00022989"/>
    </source>
</evidence>
<feature type="transmembrane region" description="Helical" evidence="6">
    <location>
        <begin position="580"/>
        <end position="603"/>
    </location>
</feature>
<feature type="transmembrane region" description="Helical" evidence="6">
    <location>
        <begin position="609"/>
        <end position="630"/>
    </location>
</feature>
<comment type="caution">
    <text evidence="8">The sequence shown here is derived from an EMBL/GenBank/DDBJ whole genome shotgun (WGS) entry which is preliminary data.</text>
</comment>
<keyword evidence="3 6" id="KW-1133">Transmembrane helix</keyword>
<dbReference type="RefSeq" id="WP_307346082.1">
    <property type="nucleotide sequence ID" value="NZ_JAUSUD010000031.1"/>
</dbReference>
<protein>
    <submittedName>
        <fullName evidence="8">Membrane protein</fullName>
    </submittedName>
</protein>
<feature type="domain" description="ABC-2 type transporter transmembrane" evidence="7">
    <location>
        <begin position="29"/>
        <end position="163"/>
    </location>
</feature>
<evidence type="ECO:0000313" key="8">
    <source>
        <dbReference type="EMBL" id="MDQ0233158.1"/>
    </source>
</evidence>
<feature type="domain" description="ABC-2 type transporter transmembrane" evidence="7">
    <location>
        <begin position="414"/>
        <end position="712"/>
    </location>
</feature>
<feature type="transmembrane region" description="Helical" evidence="6">
    <location>
        <begin position="697"/>
        <end position="718"/>
    </location>
</feature>
<dbReference type="InterPro" id="IPR017501">
    <property type="entry name" value="Phage_infect_YhgE_C"/>
</dbReference>
<name>A0ABT9ZLJ3_9BACI</name>
<dbReference type="EMBL" id="JAUSUD010000031">
    <property type="protein sequence ID" value="MDQ0233158.1"/>
    <property type="molecule type" value="Genomic_DNA"/>
</dbReference>
<keyword evidence="4 6" id="KW-0472">Membrane</keyword>